<feature type="transmembrane region" description="Helical" evidence="1">
    <location>
        <begin position="249"/>
        <end position="269"/>
    </location>
</feature>
<dbReference type="Pfam" id="PF00583">
    <property type="entry name" value="Acetyltransf_1"/>
    <property type="match status" value="1"/>
</dbReference>
<proteinExistence type="predicted"/>
<feature type="transmembrane region" description="Helical" evidence="1">
    <location>
        <begin position="323"/>
        <end position="346"/>
    </location>
</feature>
<dbReference type="SUPFAM" id="SSF55729">
    <property type="entry name" value="Acyl-CoA N-acyltransferases (Nat)"/>
    <property type="match status" value="1"/>
</dbReference>
<accession>A0A2N3HVB6</accession>
<evidence type="ECO:0000259" key="2">
    <source>
        <dbReference type="PROSITE" id="PS51186"/>
    </source>
</evidence>
<dbReference type="PROSITE" id="PS51186">
    <property type="entry name" value="GNAT"/>
    <property type="match status" value="1"/>
</dbReference>
<organism evidence="3 4">
    <name type="scientific">Labilibaculum filiforme</name>
    <dbReference type="NCBI Taxonomy" id="1940526"/>
    <lineage>
        <taxon>Bacteria</taxon>
        <taxon>Pseudomonadati</taxon>
        <taxon>Bacteroidota</taxon>
        <taxon>Bacteroidia</taxon>
        <taxon>Marinilabiliales</taxon>
        <taxon>Marinifilaceae</taxon>
        <taxon>Labilibaculum</taxon>
    </lineage>
</organism>
<dbReference type="InterPro" id="IPR016181">
    <property type="entry name" value="Acyl_CoA_acyltransferase"/>
</dbReference>
<dbReference type="Proteomes" id="UP000233535">
    <property type="component" value="Unassembled WGS sequence"/>
</dbReference>
<dbReference type="RefSeq" id="WP_180335729.1">
    <property type="nucleotide sequence ID" value="NZ_MVDD01000010.1"/>
</dbReference>
<keyword evidence="1" id="KW-0812">Transmembrane</keyword>
<dbReference type="GO" id="GO:0016747">
    <property type="term" value="F:acyltransferase activity, transferring groups other than amino-acyl groups"/>
    <property type="evidence" value="ECO:0007669"/>
    <property type="project" value="InterPro"/>
</dbReference>
<reference evidence="3 4" key="1">
    <citation type="journal article" date="2017" name="Front. Microbiol.">
        <title>Labilibaculum manganireducens gen. nov., sp. nov. and Labilibaculum filiforme sp. nov., Novel Bacteroidetes Isolated from Subsurface Sediments of the Baltic Sea.</title>
        <authorList>
            <person name="Vandieken V."/>
            <person name="Marshall I.P."/>
            <person name="Niemann H."/>
            <person name="Engelen B."/>
            <person name="Cypionka H."/>
        </authorList>
    </citation>
    <scope>NUCLEOTIDE SEQUENCE [LARGE SCALE GENOMIC DNA]</scope>
    <source>
        <strain evidence="3 4">59.16B</strain>
    </source>
</reference>
<keyword evidence="4" id="KW-1185">Reference proteome</keyword>
<gene>
    <name evidence="3" type="ORF">BZG02_13830</name>
</gene>
<evidence type="ECO:0000313" key="4">
    <source>
        <dbReference type="Proteomes" id="UP000233535"/>
    </source>
</evidence>
<dbReference type="EMBL" id="MVDD01000010">
    <property type="protein sequence ID" value="PKQ62015.1"/>
    <property type="molecule type" value="Genomic_DNA"/>
</dbReference>
<sequence>MNKIQISPITIEDIPAIASLQSELLLKNTKNAEKGFLVSGYSNKEYEKFLACYDFFFKACINDKIVGCLMAFNSENILPDDETNLMLKFTAKKEFVLIKQVFVSRNYAKSGIAALLYQHLATLIKKDRAMLAVIVSEPLNVASCKFHKKMGFTEYLHFTPKADKDGKIRKRSTWIHLPNKDSLISDYVKLSNRKMDDQGEMLIARSTQMTDLYTHEDNLNWTKLGMQITLLFALMAAFGFFYQRSITKSAFPVLLPLAMWGGIINYVFYLKIKSGIEFMTKHKNNIIQLDKEIRFYYPEVNPLFPDGSKITQKSKTVKMLPNISLFGLLIWAVVSLLLLLKAIGIFSAV</sequence>
<keyword evidence="1" id="KW-1133">Transmembrane helix</keyword>
<dbReference type="Gene3D" id="3.40.630.30">
    <property type="match status" value="1"/>
</dbReference>
<feature type="domain" description="N-acetyltransferase" evidence="2">
    <location>
        <begin position="4"/>
        <end position="175"/>
    </location>
</feature>
<evidence type="ECO:0000313" key="3">
    <source>
        <dbReference type="EMBL" id="PKQ62015.1"/>
    </source>
</evidence>
<dbReference type="InterPro" id="IPR000182">
    <property type="entry name" value="GNAT_dom"/>
</dbReference>
<dbReference type="AlphaFoldDB" id="A0A2N3HVB6"/>
<comment type="caution">
    <text evidence="3">The sequence shown here is derived from an EMBL/GenBank/DDBJ whole genome shotgun (WGS) entry which is preliminary data.</text>
</comment>
<keyword evidence="1" id="KW-0472">Membrane</keyword>
<feature type="transmembrane region" description="Helical" evidence="1">
    <location>
        <begin position="224"/>
        <end position="243"/>
    </location>
</feature>
<name>A0A2N3HVB6_9BACT</name>
<evidence type="ECO:0000256" key="1">
    <source>
        <dbReference type="SAM" id="Phobius"/>
    </source>
</evidence>
<protein>
    <recommendedName>
        <fullName evidence="2">N-acetyltransferase domain-containing protein</fullName>
    </recommendedName>
</protein>